<dbReference type="SUPFAM" id="SSF48452">
    <property type="entry name" value="TPR-like"/>
    <property type="match status" value="1"/>
</dbReference>
<feature type="region of interest" description="Disordered" evidence="1">
    <location>
        <begin position="993"/>
        <end position="1018"/>
    </location>
</feature>
<evidence type="ECO:0000313" key="5">
    <source>
        <dbReference type="Proteomes" id="UP000318478"/>
    </source>
</evidence>
<dbReference type="InterPro" id="IPR011990">
    <property type="entry name" value="TPR-like_helical_dom_sf"/>
</dbReference>
<feature type="domain" description="CHAT" evidence="3">
    <location>
        <begin position="859"/>
        <end position="989"/>
    </location>
</feature>
<evidence type="ECO:0000256" key="2">
    <source>
        <dbReference type="SAM" id="SignalP"/>
    </source>
</evidence>
<evidence type="ECO:0000259" key="3">
    <source>
        <dbReference type="Pfam" id="PF12770"/>
    </source>
</evidence>
<accession>A0A5C5YFI4</accession>
<protein>
    <submittedName>
        <fullName evidence="4">CHAT domain protein</fullName>
    </submittedName>
</protein>
<dbReference type="Pfam" id="PF12770">
    <property type="entry name" value="CHAT"/>
    <property type="match status" value="2"/>
</dbReference>
<feature type="chain" id="PRO_5023151169" evidence="2">
    <location>
        <begin position="29"/>
        <end position="1018"/>
    </location>
</feature>
<keyword evidence="2" id="KW-0732">Signal</keyword>
<feature type="compositionally biased region" description="Low complexity" evidence="1">
    <location>
        <begin position="1002"/>
        <end position="1018"/>
    </location>
</feature>
<keyword evidence="5" id="KW-1185">Reference proteome</keyword>
<sequence precursor="true">MKRTSPAQALIAMLVLAAALLAPRRADAQTGAVPGPSYYLAVESIYEGDYQDAARDLLREQRGSIKTVTSRWVDSICFYAMRGEALYQMGLNQQALLEFNRACELFLANHNWMLRVRFTQDPRPDPNGRRLAPWGRPTRNVTYGRLPDTMLFAFGNLNNNAAASQGGLVQMPQFWKIDVAEVMRTAALAIRRRNTLLGPLGPHDALSRDLADTLSRGNLAPPNHWSSSWADLVTGLALMGVYKPLEAGPCLVRAELLGGRYDHELTGAALLAQAMLTLGTEEDKQVPRLTSEAILAAFAYEDWDTVADALGLQHVHRQSLAAEGVEPTLPDIANWAQRERFNHIAAQARLILAEQHAAARHTDEAAALVASALPRRSDVANGRLGAYADYVAAMAALQAGKQKAGQQSLEKSLQRYSELSLSNFQLALANERFDAGELSPRVAVDVYKQMLTDPAPLHWAYDTMDAMCLLRTNHEPAFDRWITASLARRETLPALYAADLAKRRRFLSHQPLGGRLLTLRTLLEAPDAELDKAQRLERQVFSARSPGYRPVSEQAAAARSELADAKTLFSDDARRDQRLFTQLSKATALQEAMLTELALHRLPTELSFPPRRSAEDIRKRMQPGDALLVFHQMGDTLHGFVLVSGGEHYWRLPDAGVVRGKIAELLNAIGNYSNNKGITDEDLQDDAWRQLATALGDALLQESRLDLSQTKRLIIVPDGPLWHLPFEALIIGEPSKRQLIADVVMPRYAPTMGLALAKQDPPRLVQHTAIVTPHASGDDETREMQQMTWDGLSGVLAGPTKLPTPSPVPSATLISAFESAVVMTDSVLAEQPPYDWSPLPIDRTTGGTLADWERLPYEGPERVVLAGLRTAAENGLKSAGGRRSRRGKVAALPLGQEVFHAACGLMASGAQTVLMSRWQTGGAVHRQLVQEFVTDWTRTPATDAWRRSVTLARTALLDPYQEPRLKLRDLGAEPPSADHPFFWSGYLLIDAGYEPPPEELQEAGPGDAENPPAAPAAA</sequence>
<evidence type="ECO:0000313" key="4">
    <source>
        <dbReference type="EMBL" id="TWT73834.1"/>
    </source>
</evidence>
<dbReference type="RefSeq" id="WP_197528099.1">
    <property type="nucleotide sequence ID" value="NZ_SJPO01000009.1"/>
</dbReference>
<feature type="domain" description="CHAT" evidence="3">
    <location>
        <begin position="690"/>
        <end position="795"/>
    </location>
</feature>
<reference evidence="4 5" key="1">
    <citation type="submission" date="2019-02" db="EMBL/GenBank/DDBJ databases">
        <title>Deep-cultivation of Planctomycetes and their phenomic and genomic characterization uncovers novel biology.</title>
        <authorList>
            <person name="Wiegand S."/>
            <person name="Jogler M."/>
            <person name="Boedeker C."/>
            <person name="Pinto D."/>
            <person name="Vollmers J."/>
            <person name="Rivas-Marin E."/>
            <person name="Kohn T."/>
            <person name="Peeters S.H."/>
            <person name="Heuer A."/>
            <person name="Rast P."/>
            <person name="Oberbeckmann S."/>
            <person name="Bunk B."/>
            <person name="Jeske O."/>
            <person name="Meyerdierks A."/>
            <person name="Storesund J.E."/>
            <person name="Kallscheuer N."/>
            <person name="Luecker S."/>
            <person name="Lage O.M."/>
            <person name="Pohl T."/>
            <person name="Merkel B.J."/>
            <person name="Hornburger P."/>
            <person name="Mueller R.-W."/>
            <person name="Bruemmer F."/>
            <person name="Labrenz M."/>
            <person name="Spormann A.M."/>
            <person name="Op Den Camp H."/>
            <person name="Overmann J."/>
            <person name="Amann R."/>
            <person name="Jetten M.S.M."/>
            <person name="Mascher T."/>
            <person name="Medema M.H."/>
            <person name="Devos D.P."/>
            <person name="Kaster A.-K."/>
            <person name="Ovreas L."/>
            <person name="Rohde M."/>
            <person name="Galperin M.Y."/>
            <person name="Jogler C."/>
        </authorList>
    </citation>
    <scope>NUCLEOTIDE SEQUENCE [LARGE SCALE GENOMIC DNA]</scope>
    <source>
        <strain evidence="4 5">Pla123a</strain>
    </source>
</reference>
<dbReference type="Proteomes" id="UP000318478">
    <property type="component" value="Unassembled WGS sequence"/>
</dbReference>
<proteinExistence type="predicted"/>
<gene>
    <name evidence="4" type="ORF">Pla123a_37280</name>
</gene>
<comment type="caution">
    <text evidence="4">The sequence shown here is derived from an EMBL/GenBank/DDBJ whole genome shotgun (WGS) entry which is preliminary data.</text>
</comment>
<organism evidence="4 5">
    <name type="scientific">Posidoniimonas polymericola</name>
    <dbReference type="NCBI Taxonomy" id="2528002"/>
    <lineage>
        <taxon>Bacteria</taxon>
        <taxon>Pseudomonadati</taxon>
        <taxon>Planctomycetota</taxon>
        <taxon>Planctomycetia</taxon>
        <taxon>Pirellulales</taxon>
        <taxon>Lacipirellulaceae</taxon>
        <taxon>Posidoniimonas</taxon>
    </lineage>
</organism>
<dbReference type="AlphaFoldDB" id="A0A5C5YFI4"/>
<name>A0A5C5YFI4_9BACT</name>
<evidence type="ECO:0000256" key="1">
    <source>
        <dbReference type="SAM" id="MobiDB-lite"/>
    </source>
</evidence>
<dbReference type="InterPro" id="IPR024983">
    <property type="entry name" value="CHAT_dom"/>
</dbReference>
<dbReference type="EMBL" id="SJPO01000009">
    <property type="protein sequence ID" value="TWT73834.1"/>
    <property type="molecule type" value="Genomic_DNA"/>
</dbReference>
<feature type="signal peptide" evidence="2">
    <location>
        <begin position="1"/>
        <end position="28"/>
    </location>
</feature>